<reference evidence="2" key="1">
    <citation type="submission" date="2021-12" db="EMBL/GenBank/DDBJ databases">
        <authorList>
            <person name="King R."/>
        </authorList>
    </citation>
    <scope>NUCLEOTIDE SEQUENCE</scope>
</reference>
<dbReference type="EMBL" id="OV121132">
    <property type="protein sequence ID" value="CAH0546779.1"/>
    <property type="molecule type" value="Genomic_DNA"/>
</dbReference>
<accession>A0A9P0AS73</accession>
<dbReference type="AlphaFoldDB" id="A0A9P0AS73"/>
<feature type="region of interest" description="Disordered" evidence="1">
    <location>
        <begin position="1"/>
        <end position="25"/>
    </location>
</feature>
<feature type="compositionally biased region" description="Polar residues" evidence="1">
    <location>
        <begin position="11"/>
        <end position="21"/>
    </location>
</feature>
<gene>
    <name evidence="2" type="ORF">MELIAE_LOCUS875</name>
</gene>
<evidence type="ECO:0000313" key="3">
    <source>
        <dbReference type="Proteomes" id="UP001154078"/>
    </source>
</evidence>
<keyword evidence="3" id="KW-1185">Reference proteome</keyword>
<dbReference type="Proteomes" id="UP001154078">
    <property type="component" value="Chromosome 1"/>
</dbReference>
<evidence type="ECO:0000313" key="2">
    <source>
        <dbReference type="EMBL" id="CAH0546779.1"/>
    </source>
</evidence>
<sequence length="347" mass="39879">MSKSQRDDENSGTSEASTPSSDAAIEPVDVLRQFTDVMANFLETSHHRPSNASIGSEALPDFDPSKPDFSSEKWCKKVDECKAVFHWTEESTIFFAIRKFKGMANLWYKSLPTMMLTWQEWKTKLQAAFPSQTDYHALLQRMMARVKKPEENYTTYYYCKLSLLNELEITAFGVSTGGIGDMKLGKLDSQPFNTWKHAKETSRKHENNNYHKKSILGIEYLRDIELGKSKSIDLQIDLQTGKTRSTILLCGRQGIVIRGHRDDKTLFQDEPNTKNDKKGKMNEEILECSEENFTSEVKMWRQRIHDQNIKNALDALSLINSETCECEKFKYSPESFSSIACNDNTER</sequence>
<protein>
    <recommendedName>
        <fullName evidence="4">Retrotransposon gag domain-containing protein</fullName>
    </recommendedName>
</protein>
<proteinExistence type="predicted"/>
<evidence type="ECO:0000256" key="1">
    <source>
        <dbReference type="SAM" id="MobiDB-lite"/>
    </source>
</evidence>
<dbReference type="OrthoDB" id="6781600at2759"/>
<organism evidence="2 3">
    <name type="scientific">Brassicogethes aeneus</name>
    <name type="common">Rape pollen beetle</name>
    <name type="synonym">Meligethes aeneus</name>
    <dbReference type="NCBI Taxonomy" id="1431903"/>
    <lineage>
        <taxon>Eukaryota</taxon>
        <taxon>Metazoa</taxon>
        <taxon>Ecdysozoa</taxon>
        <taxon>Arthropoda</taxon>
        <taxon>Hexapoda</taxon>
        <taxon>Insecta</taxon>
        <taxon>Pterygota</taxon>
        <taxon>Neoptera</taxon>
        <taxon>Endopterygota</taxon>
        <taxon>Coleoptera</taxon>
        <taxon>Polyphaga</taxon>
        <taxon>Cucujiformia</taxon>
        <taxon>Nitidulidae</taxon>
        <taxon>Meligethinae</taxon>
        <taxon>Brassicogethes</taxon>
    </lineage>
</organism>
<name>A0A9P0AS73_BRAAE</name>
<evidence type="ECO:0008006" key="4">
    <source>
        <dbReference type="Google" id="ProtNLM"/>
    </source>
</evidence>